<gene>
    <name evidence="8" type="ORF">Psuf_085840</name>
</gene>
<feature type="transmembrane region" description="Helical" evidence="6">
    <location>
        <begin position="52"/>
        <end position="73"/>
    </location>
</feature>
<evidence type="ECO:0000256" key="6">
    <source>
        <dbReference type="SAM" id="Phobius"/>
    </source>
</evidence>
<dbReference type="GO" id="GO:0005886">
    <property type="term" value="C:plasma membrane"/>
    <property type="evidence" value="ECO:0007669"/>
    <property type="project" value="UniProtKB-SubCell"/>
</dbReference>
<reference evidence="8 9" key="2">
    <citation type="submission" date="2020-03" db="EMBL/GenBank/DDBJ databases">
        <authorList>
            <person name="Ichikawa N."/>
            <person name="Kimura A."/>
            <person name="Kitahashi Y."/>
            <person name="Uohara A."/>
        </authorList>
    </citation>
    <scope>NUCLEOTIDE SEQUENCE [LARGE SCALE GENOMIC DNA]</scope>
    <source>
        <strain evidence="8 9">NBRC 105367</strain>
    </source>
</reference>
<keyword evidence="3 6" id="KW-0812">Transmembrane</keyword>
<feature type="transmembrane region" description="Helical" evidence="6">
    <location>
        <begin position="194"/>
        <end position="213"/>
    </location>
</feature>
<organism evidence="8 9">
    <name type="scientific">Phytohabitans suffuscus</name>
    <dbReference type="NCBI Taxonomy" id="624315"/>
    <lineage>
        <taxon>Bacteria</taxon>
        <taxon>Bacillati</taxon>
        <taxon>Actinomycetota</taxon>
        <taxon>Actinomycetes</taxon>
        <taxon>Micromonosporales</taxon>
        <taxon>Micromonosporaceae</taxon>
    </lineage>
</organism>
<dbReference type="GO" id="GO:0022857">
    <property type="term" value="F:transmembrane transporter activity"/>
    <property type="evidence" value="ECO:0007669"/>
    <property type="project" value="InterPro"/>
</dbReference>
<evidence type="ECO:0000256" key="5">
    <source>
        <dbReference type="ARBA" id="ARBA00023136"/>
    </source>
</evidence>
<feature type="transmembrane region" description="Helical" evidence="6">
    <location>
        <begin position="161"/>
        <end position="182"/>
    </location>
</feature>
<dbReference type="Gene3D" id="1.20.1250.20">
    <property type="entry name" value="MFS general substrate transporter like domains"/>
    <property type="match status" value="1"/>
</dbReference>
<feature type="transmembrane region" description="Helical" evidence="6">
    <location>
        <begin position="252"/>
        <end position="273"/>
    </location>
</feature>
<keyword evidence="5 6" id="KW-0472">Membrane</keyword>
<feature type="domain" description="Major facilitator superfamily (MFS) profile" evidence="7">
    <location>
        <begin position="1"/>
        <end position="308"/>
    </location>
</feature>
<evidence type="ECO:0000313" key="8">
    <source>
        <dbReference type="EMBL" id="BCB91271.1"/>
    </source>
</evidence>
<dbReference type="SUPFAM" id="SSF103473">
    <property type="entry name" value="MFS general substrate transporter"/>
    <property type="match status" value="1"/>
</dbReference>
<feature type="transmembrane region" description="Helical" evidence="6">
    <location>
        <begin position="79"/>
        <end position="98"/>
    </location>
</feature>
<evidence type="ECO:0000259" key="7">
    <source>
        <dbReference type="PROSITE" id="PS50850"/>
    </source>
</evidence>
<dbReference type="InterPro" id="IPR036259">
    <property type="entry name" value="MFS_trans_sf"/>
</dbReference>
<keyword evidence="2" id="KW-1003">Cell membrane</keyword>
<dbReference type="InterPro" id="IPR011701">
    <property type="entry name" value="MFS"/>
</dbReference>
<reference evidence="8 9" key="1">
    <citation type="submission" date="2020-03" db="EMBL/GenBank/DDBJ databases">
        <title>Whole genome shotgun sequence of Phytohabitans suffuscus NBRC 105367.</title>
        <authorList>
            <person name="Komaki H."/>
            <person name="Tamura T."/>
        </authorList>
    </citation>
    <scope>NUCLEOTIDE SEQUENCE [LARGE SCALE GENOMIC DNA]</scope>
    <source>
        <strain evidence="8 9">NBRC 105367</strain>
    </source>
</reference>
<dbReference type="EMBL" id="AP022871">
    <property type="protein sequence ID" value="BCB91271.1"/>
    <property type="molecule type" value="Genomic_DNA"/>
</dbReference>
<dbReference type="AlphaFoldDB" id="A0A6F8YZK8"/>
<protein>
    <recommendedName>
        <fullName evidence="7">Major facilitator superfamily (MFS) profile domain-containing protein</fullName>
    </recommendedName>
</protein>
<evidence type="ECO:0000256" key="3">
    <source>
        <dbReference type="ARBA" id="ARBA00022692"/>
    </source>
</evidence>
<dbReference type="PROSITE" id="PS50850">
    <property type="entry name" value="MFS"/>
    <property type="match status" value="1"/>
</dbReference>
<comment type="subcellular location">
    <subcellularLocation>
        <location evidence="1">Cell membrane</location>
        <topology evidence="1">Multi-pass membrane protein</topology>
    </subcellularLocation>
</comment>
<dbReference type="PANTHER" id="PTHR43124:SF3">
    <property type="entry name" value="CHLORAMPHENICOL EFFLUX PUMP RV0191"/>
    <property type="match status" value="1"/>
</dbReference>
<evidence type="ECO:0000256" key="4">
    <source>
        <dbReference type="ARBA" id="ARBA00022989"/>
    </source>
</evidence>
<keyword evidence="4 6" id="KW-1133">Transmembrane helix</keyword>
<dbReference type="InterPro" id="IPR020846">
    <property type="entry name" value="MFS_dom"/>
</dbReference>
<dbReference type="KEGG" id="psuu:Psuf_085840"/>
<feature type="transmembrane region" description="Helical" evidence="6">
    <location>
        <begin position="25"/>
        <end position="45"/>
    </location>
</feature>
<dbReference type="InterPro" id="IPR050189">
    <property type="entry name" value="MFS_Efflux_Transporters"/>
</dbReference>
<accession>A0A6F8YZK8</accession>
<feature type="transmembrane region" description="Helical" evidence="6">
    <location>
        <begin position="127"/>
        <end position="149"/>
    </location>
</feature>
<feature type="transmembrane region" description="Helical" evidence="6">
    <location>
        <begin position="285"/>
        <end position="306"/>
    </location>
</feature>
<proteinExistence type="predicted"/>
<feature type="transmembrane region" description="Helical" evidence="6">
    <location>
        <begin position="219"/>
        <end position="240"/>
    </location>
</feature>
<dbReference type="Proteomes" id="UP000503011">
    <property type="component" value="Chromosome"/>
</dbReference>
<evidence type="ECO:0000256" key="2">
    <source>
        <dbReference type="ARBA" id="ARBA00022475"/>
    </source>
</evidence>
<keyword evidence="9" id="KW-1185">Reference proteome</keyword>
<sequence>MNGLSFLLALCDTYPQLVANQAVSGVFRALAFTPGLVLIAAEFGASRRATAMSLYVASGFLAGTVLNLVGPLLVGPLGWRPLLALVSAASLVFVALYWRVGGPGPQPEPAATRPGLGDFAGLLRHPVVWLSSVVQFTRLAVVSSLRFWLPTYLVTDKGVSLTTAGVVVAVGNAVTLPANLVGGYVSDRRQQPSLVIGASLAVLAAGLGLLVAADDLALVVAAVAVLSLFMQAYSGALFEVPLRHLGTRSAGTLNGFGNFWANVGALVFAYVLGAGKDATGSFAPGWLAIGGLCVVALAATVVMARVRPPAPVAPS</sequence>
<evidence type="ECO:0000256" key="1">
    <source>
        <dbReference type="ARBA" id="ARBA00004651"/>
    </source>
</evidence>
<name>A0A6F8YZK8_9ACTN</name>
<dbReference type="Pfam" id="PF07690">
    <property type="entry name" value="MFS_1"/>
    <property type="match status" value="1"/>
</dbReference>
<dbReference type="PANTHER" id="PTHR43124">
    <property type="entry name" value="PURINE EFFLUX PUMP PBUE"/>
    <property type="match status" value="1"/>
</dbReference>
<evidence type="ECO:0000313" key="9">
    <source>
        <dbReference type="Proteomes" id="UP000503011"/>
    </source>
</evidence>